<dbReference type="EMBL" id="CP008947">
    <property type="protein sequence ID" value="AII04463.1"/>
    <property type="molecule type" value="Genomic_DNA"/>
</dbReference>
<name>A0A076EHA7_RHOOP</name>
<reference evidence="1 2" key="1">
    <citation type="submission" date="2014-07" db="EMBL/GenBank/DDBJ databases">
        <title>Genome Sequence of Rhodococcus opacus Strain R7, a Biodegrader of Mono- and Polycyclic Aromatic Hydrocarbons.</title>
        <authorList>
            <person name="Di Gennaro P."/>
            <person name="Zampolli J."/>
            <person name="Presti I."/>
            <person name="Cappelletti M."/>
            <person name="D'Ursi P."/>
            <person name="Orro A."/>
            <person name="Mezzelani A."/>
            <person name="Milanesi L."/>
        </authorList>
    </citation>
    <scope>NUCLEOTIDE SEQUENCE [LARGE SCALE GENOMIC DNA]</scope>
    <source>
        <strain evidence="1 2">R7</strain>
    </source>
</reference>
<evidence type="ECO:0008006" key="3">
    <source>
        <dbReference type="Google" id="ProtNLM"/>
    </source>
</evidence>
<dbReference type="eggNOG" id="COG3708">
    <property type="taxonomic scope" value="Bacteria"/>
</dbReference>
<sequence>MIEIVKRQAESFVGLTIPEGKPGRPGPGRELVDYTVERIRDRGISEIFVVYAASPPPRTFTVVVGYPCDSTDKMEPGDVLVGVLSGYFARFCCEDESEPDALAETWSVADYAAARGRIERAFTEDLEVHHPDGSVELFLSLY</sequence>
<evidence type="ECO:0000313" key="1">
    <source>
        <dbReference type="EMBL" id="AII04463.1"/>
    </source>
</evidence>
<accession>A0A076EHA7</accession>
<protein>
    <recommendedName>
        <fullName evidence="3">AraC family transcriptional regulator</fullName>
    </recommendedName>
</protein>
<gene>
    <name evidence="1" type="ORF">EP51_07610</name>
</gene>
<dbReference type="RefSeq" id="WP_037245597.1">
    <property type="nucleotide sequence ID" value="NZ_CP008947.1"/>
</dbReference>
<organism evidence="1 2">
    <name type="scientific">Rhodococcus opacus</name>
    <name type="common">Nocardia opaca</name>
    <dbReference type="NCBI Taxonomy" id="37919"/>
    <lineage>
        <taxon>Bacteria</taxon>
        <taxon>Bacillati</taxon>
        <taxon>Actinomycetota</taxon>
        <taxon>Actinomycetes</taxon>
        <taxon>Mycobacteriales</taxon>
        <taxon>Nocardiaceae</taxon>
        <taxon>Rhodococcus</taxon>
    </lineage>
</organism>
<dbReference type="Gene3D" id="3.20.80.10">
    <property type="entry name" value="Regulatory factor, effector binding domain"/>
    <property type="match status" value="1"/>
</dbReference>
<dbReference type="InterPro" id="IPR011256">
    <property type="entry name" value="Reg_factor_effector_dom_sf"/>
</dbReference>
<dbReference type="AlphaFoldDB" id="A0A076EHA7"/>
<evidence type="ECO:0000313" key="2">
    <source>
        <dbReference type="Proteomes" id="UP000028488"/>
    </source>
</evidence>
<dbReference type="Proteomes" id="UP000028488">
    <property type="component" value="Chromosome"/>
</dbReference>
<proteinExistence type="predicted"/>